<evidence type="ECO:0000313" key="3">
    <source>
        <dbReference type="Proteomes" id="UP001477278"/>
    </source>
</evidence>
<dbReference type="RefSeq" id="WP_347690739.1">
    <property type="nucleotide sequence ID" value="NZ_JBDPZN010000008.1"/>
</dbReference>
<keyword evidence="2" id="KW-0328">Glycosyltransferase</keyword>
<protein>
    <submittedName>
        <fullName evidence="2">Phosphoribosyltransferase family protein</fullName>
    </submittedName>
</protein>
<name>A0ABV0FT83_9GAMM</name>
<feature type="domain" description="Phosphoribosyltransferase" evidence="1">
    <location>
        <begin position="203"/>
        <end position="248"/>
    </location>
</feature>
<comment type="caution">
    <text evidence="2">The sequence shown here is derived from an EMBL/GenBank/DDBJ whole genome shotgun (WGS) entry which is preliminary data.</text>
</comment>
<organism evidence="2 3">
    <name type="scientific">Shewanella vesiculosa</name>
    <dbReference type="NCBI Taxonomy" id="518738"/>
    <lineage>
        <taxon>Bacteria</taxon>
        <taxon>Pseudomonadati</taxon>
        <taxon>Pseudomonadota</taxon>
        <taxon>Gammaproteobacteria</taxon>
        <taxon>Alteromonadales</taxon>
        <taxon>Shewanellaceae</taxon>
        <taxon>Shewanella</taxon>
    </lineage>
</organism>
<dbReference type="InterPro" id="IPR000836">
    <property type="entry name" value="PRTase_dom"/>
</dbReference>
<dbReference type="SUPFAM" id="SSF53271">
    <property type="entry name" value="PRTase-like"/>
    <property type="match status" value="1"/>
</dbReference>
<dbReference type="GO" id="GO:0016757">
    <property type="term" value="F:glycosyltransferase activity"/>
    <property type="evidence" value="ECO:0007669"/>
    <property type="project" value="UniProtKB-KW"/>
</dbReference>
<dbReference type="Gene3D" id="3.40.50.2020">
    <property type="match status" value="1"/>
</dbReference>
<dbReference type="Proteomes" id="UP001477278">
    <property type="component" value="Unassembled WGS sequence"/>
</dbReference>
<keyword evidence="3" id="KW-1185">Reference proteome</keyword>
<proteinExistence type="predicted"/>
<gene>
    <name evidence="2" type="ORF">ABHN84_17360</name>
</gene>
<keyword evidence="2" id="KW-0808">Transferase</keyword>
<sequence length="256" mass="28631">MGLVITGNLVTVDHSILDWMLTDVVGNPTLENFDGLNVHVVFKRTLPDAKSRRLKRKTKSIRGDNCPIIYALKGKDGLITNYTSIKLLSNSFNSITMDITKLYHTEYDFIVPMPSSSPLSTIIATRLAKIFKAPICNDYFKKITIEDAYKLLDRADLSVEDEKSLSYRLKKAKEEVGFFGSLPMKSIPTKYRQAFPPLVYDKAMAGKFTDKKVLLVDDLLATGTTLKCARDLLVGNNRPELVKGICLIGSFGKAKR</sequence>
<dbReference type="EMBL" id="JBDPZN010000008">
    <property type="protein sequence ID" value="MEO3684042.1"/>
    <property type="molecule type" value="Genomic_DNA"/>
</dbReference>
<dbReference type="CDD" id="cd06223">
    <property type="entry name" value="PRTases_typeI"/>
    <property type="match status" value="1"/>
</dbReference>
<reference evidence="2 3" key="1">
    <citation type="submission" date="2024-05" db="EMBL/GenBank/DDBJ databases">
        <title>Genome sequencing of Marine Estuary Bacteria, Shewanella vesiculosa and S. baltica, and Pseudomonas syringae.</title>
        <authorList>
            <person name="Gurung A."/>
            <person name="Maclea K.S."/>
        </authorList>
    </citation>
    <scope>NUCLEOTIDE SEQUENCE [LARGE SCALE GENOMIC DNA]</scope>
    <source>
        <strain evidence="2 3">1A</strain>
    </source>
</reference>
<accession>A0ABV0FT83</accession>
<evidence type="ECO:0000259" key="1">
    <source>
        <dbReference type="Pfam" id="PF00156"/>
    </source>
</evidence>
<dbReference type="InterPro" id="IPR029057">
    <property type="entry name" value="PRTase-like"/>
</dbReference>
<dbReference type="Pfam" id="PF00156">
    <property type="entry name" value="Pribosyltran"/>
    <property type="match status" value="1"/>
</dbReference>
<evidence type="ECO:0000313" key="2">
    <source>
        <dbReference type="EMBL" id="MEO3684042.1"/>
    </source>
</evidence>